<evidence type="ECO:0000313" key="3">
    <source>
        <dbReference type="Proteomes" id="UP001469553"/>
    </source>
</evidence>
<evidence type="ECO:0000313" key="2">
    <source>
        <dbReference type="EMBL" id="MEQ2285191.1"/>
    </source>
</evidence>
<name>A0ABV0XUP0_9TELE</name>
<reference evidence="2 3" key="1">
    <citation type="submission" date="2021-06" db="EMBL/GenBank/DDBJ databases">
        <authorList>
            <person name="Palmer J.M."/>
        </authorList>
    </citation>
    <scope>NUCLEOTIDE SEQUENCE [LARGE SCALE GENOMIC DNA]</scope>
    <source>
        <strain evidence="2 3">AS_MEX2019</strain>
        <tissue evidence="2">Muscle</tissue>
    </source>
</reference>
<keyword evidence="3" id="KW-1185">Reference proteome</keyword>
<sequence>MEAVCLRTPPGLEGGLEAARHQAPPEQEQDQAAVRPRTAQEPDRGSLTLSSFMTRTGSGGSPSPTASHAGTGCEGGLSADPSRTEPETGTGSEGSPSSNASRTGIDCEGGPSTDPSGTGPET</sequence>
<evidence type="ECO:0000256" key="1">
    <source>
        <dbReference type="SAM" id="MobiDB-lite"/>
    </source>
</evidence>
<feature type="compositionally biased region" description="Low complexity" evidence="1">
    <location>
        <begin position="22"/>
        <end position="33"/>
    </location>
</feature>
<dbReference type="Proteomes" id="UP001469553">
    <property type="component" value="Unassembled WGS sequence"/>
</dbReference>
<feature type="region of interest" description="Disordered" evidence="1">
    <location>
        <begin position="1"/>
        <end position="122"/>
    </location>
</feature>
<comment type="caution">
    <text evidence="2">The sequence shown here is derived from an EMBL/GenBank/DDBJ whole genome shotgun (WGS) entry which is preliminary data.</text>
</comment>
<feature type="compositionally biased region" description="Low complexity" evidence="1">
    <location>
        <begin position="108"/>
        <end position="122"/>
    </location>
</feature>
<accession>A0ABV0XUP0</accession>
<feature type="compositionally biased region" description="Low complexity" evidence="1">
    <location>
        <begin position="61"/>
        <end position="70"/>
    </location>
</feature>
<feature type="compositionally biased region" description="Low complexity" evidence="1">
    <location>
        <begin position="87"/>
        <end position="98"/>
    </location>
</feature>
<protein>
    <submittedName>
        <fullName evidence="2">Uncharacterized protein</fullName>
    </submittedName>
</protein>
<dbReference type="EMBL" id="JAHRIP010012746">
    <property type="protein sequence ID" value="MEQ2285191.1"/>
    <property type="molecule type" value="Genomic_DNA"/>
</dbReference>
<proteinExistence type="predicted"/>
<organism evidence="2 3">
    <name type="scientific">Ameca splendens</name>
    <dbReference type="NCBI Taxonomy" id="208324"/>
    <lineage>
        <taxon>Eukaryota</taxon>
        <taxon>Metazoa</taxon>
        <taxon>Chordata</taxon>
        <taxon>Craniata</taxon>
        <taxon>Vertebrata</taxon>
        <taxon>Euteleostomi</taxon>
        <taxon>Actinopterygii</taxon>
        <taxon>Neopterygii</taxon>
        <taxon>Teleostei</taxon>
        <taxon>Neoteleostei</taxon>
        <taxon>Acanthomorphata</taxon>
        <taxon>Ovalentaria</taxon>
        <taxon>Atherinomorphae</taxon>
        <taxon>Cyprinodontiformes</taxon>
        <taxon>Goodeidae</taxon>
        <taxon>Ameca</taxon>
    </lineage>
</organism>
<gene>
    <name evidence="2" type="ORF">AMECASPLE_029330</name>
</gene>